<gene>
    <name evidence="1" type="ORF">SMRZ_LOCUS13028</name>
</gene>
<evidence type="ECO:0000313" key="1">
    <source>
        <dbReference type="EMBL" id="VDP03515.1"/>
    </source>
</evidence>
<sequence>NELQIFHSNEYVQTFGTIPTVSNDDRPSSKCSIESTSLSTVSCGSTTIDRGLSVFNSCTTTSLSNHLCSLACGGVGVDSDTVWNPCRTARAARLAVGQVLCLAHQLVHYFIVILFLCILYF</sequence>
<dbReference type="EMBL" id="UZAI01008976">
    <property type="protein sequence ID" value="VDP03515.1"/>
    <property type="molecule type" value="Genomic_DNA"/>
</dbReference>
<accession>A0A183MAF3</accession>
<name>A0A183MAF3_9TREM</name>
<dbReference type="InterPro" id="IPR037138">
    <property type="entry name" value="His_deacetylse_dom_sf"/>
</dbReference>
<dbReference type="Gene3D" id="3.40.800.20">
    <property type="entry name" value="Histone deacetylase domain"/>
    <property type="match status" value="1"/>
</dbReference>
<proteinExistence type="predicted"/>
<dbReference type="AlphaFoldDB" id="A0A183MAF3"/>
<protein>
    <submittedName>
        <fullName evidence="1">Uncharacterized protein</fullName>
    </submittedName>
</protein>
<organism evidence="1 2">
    <name type="scientific">Schistosoma margrebowiei</name>
    <dbReference type="NCBI Taxonomy" id="48269"/>
    <lineage>
        <taxon>Eukaryota</taxon>
        <taxon>Metazoa</taxon>
        <taxon>Spiralia</taxon>
        <taxon>Lophotrochozoa</taxon>
        <taxon>Platyhelminthes</taxon>
        <taxon>Trematoda</taxon>
        <taxon>Digenea</taxon>
        <taxon>Strigeidida</taxon>
        <taxon>Schistosomatoidea</taxon>
        <taxon>Schistosomatidae</taxon>
        <taxon>Schistosoma</taxon>
    </lineage>
</organism>
<reference evidence="1 2" key="1">
    <citation type="submission" date="2018-11" db="EMBL/GenBank/DDBJ databases">
        <authorList>
            <consortium name="Pathogen Informatics"/>
        </authorList>
    </citation>
    <scope>NUCLEOTIDE SEQUENCE [LARGE SCALE GENOMIC DNA]</scope>
    <source>
        <strain evidence="1 2">Zambia</strain>
    </source>
</reference>
<feature type="non-terminal residue" evidence="1">
    <location>
        <position position="1"/>
    </location>
</feature>
<dbReference type="Proteomes" id="UP000277204">
    <property type="component" value="Unassembled WGS sequence"/>
</dbReference>
<evidence type="ECO:0000313" key="2">
    <source>
        <dbReference type="Proteomes" id="UP000277204"/>
    </source>
</evidence>
<keyword evidence="2" id="KW-1185">Reference proteome</keyword>
<dbReference type="STRING" id="48269.A0A183MAF3"/>